<dbReference type="Gene3D" id="1.20.1530.20">
    <property type="match status" value="1"/>
</dbReference>
<dbReference type="PANTHER" id="PTHR36838">
    <property type="entry name" value="AUXIN EFFLUX CARRIER FAMILY PROTEIN"/>
    <property type="match status" value="1"/>
</dbReference>
<feature type="transmembrane region" description="Helical" evidence="8">
    <location>
        <begin position="37"/>
        <end position="57"/>
    </location>
</feature>
<keyword evidence="5 8" id="KW-0812">Transmembrane</keyword>
<dbReference type="InterPro" id="IPR038770">
    <property type="entry name" value="Na+/solute_symporter_sf"/>
</dbReference>
<dbReference type="InterPro" id="IPR004776">
    <property type="entry name" value="Mem_transp_PIN-like"/>
</dbReference>
<evidence type="ECO:0000313" key="10">
    <source>
        <dbReference type="Proteomes" id="UP000063308"/>
    </source>
</evidence>
<gene>
    <name evidence="9" type="ORF">NK6_5766</name>
</gene>
<keyword evidence="3" id="KW-0813">Transport</keyword>
<reference evidence="9 10" key="1">
    <citation type="submission" date="2014-11" db="EMBL/GenBank/DDBJ databases">
        <title>Symbiosis island explosion on the genome of extra-slow-growing strains of soybean bradyrhizobia with massive insertion sequences.</title>
        <authorList>
            <person name="Iida T."/>
            <person name="Minamisawa K."/>
        </authorList>
    </citation>
    <scope>NUCLEOTIDE SEQUENCE [LARGE SCALE GENOMIC DNA]</scope>
    <source>
        <strain evidence="9 10">NK6</strain>
    </source>
</reference>
<evidence type="ECO:0000256" key="7">
    <source>
        <dbReference type="ARBA" id="ARBA00023136"/>
    </source>
</evidence>
<comment type="similarity">
    <text evidence="2">Belongs to the auxin efflux carrier (TC 2.A.69) family.</text>
</comment>
<accession>A0A0E4BSA6</accession>
<dbReference type="GO" id="GO:0055085">
    <property type="term" value="P:transmembrane transport"/>
    <property type="evidence" value="ECO:0007669"/>
    <property type="project" value="InterPro"/>
</dbReference>
<evidence type="ECO:0000256" key="8">
    <source>
        <dbReference type="SAM" id="Phobius"/>
    </source>
</evidence>
<evidence type="ECO:0000256" key="1">
    <source>
        <dbReference type="ARBA" id="ARBA00004651"/>
    </source>
</evidence>
<evidence type="ECO:0000256" key="3">
    <source>
        <dbReference type="ARBA" id="ARBA00022448"/>
    </source>
</evidence>
<dbReference type="AlphaFoldDB" id="A0A0E4BSA6"/>
<keyword evidence="4" id="KW-1003">Cell membrane</keyword>
<evidence type="ECO:0000256" key="5">
    <source>
        <dbReference type="ARBA" id="ARBA00022692"/>
    </source>
</evidence>
<keyword evidence="6 8" id="KW-1133">Transmembrane helix</keyword>
<dbReference type="Pfam" id="PF03547">
    <property type="entry name" value="Mem_trans"/>
    <property type="match status" value="1"/>
</dbReference>
<dbReference type="EMBL" id="AP014685">
    <property type="protein sequence ID" value="BAR58923.1"/>
    <property type="molecule type" value="Genomic_DNA"/>
</dbReference>
<dbReference type="Proteomes" id="UP000063308">
    <property type="component" value="Chromosome"/>
</dbReference>
<evidence type="ECO:0000256" key="6">
    <source>
        <dbReference type="ARBA" id="ARBA00022989"/>
    </source>
</evidence>
<keyword evidence="7 8" id="KW-0472">Membrane</keyword>
<evidence type="ECO:0000256" key="2">
    <source>
        <dbReference type="ARBA" id="ARBA00010145"/>
    </source>
</evidence>
<sequence>MKGEMSSVVVMSALKLLAMPAAAFVLAKLLGLPPTAAGVVVLFAAMPTGANAYIFAVQYQRLVNPVSGAVALGTLLAAVTLPVVVMVVAGVR</sequence>
<evidence type="ECO:0000313" key="9">
    <source>
        <dbReference type="EMBL" id="BAR58923.1"/>
    </source>
</evidence>
<dbReference type="GO" id="GO:0005886">
    <property type="term" value="C:plasma membrane"/>
    <property type="evidence" value="ECO:0007669"/>
    <property type="project" value="UniProtKB-SubCell"/>
</dbReference>
<evidence type="ECO:0000256" key="4">
    <source>
        <dbReference type="ARBA" id="ARBA00022475"/>
    </source>
</evidence>
<feature type="transmembrane region" description="Helical" evidence="8">
    <location>
        <begin position="69"/>
        <end position="91"/>
    </location>
</feature>
<comment type="subcellular location">
    <subcellularLocation>
        <location evidence="1">Cell membrane</location>
        <topology evidence="1">Multi-pass membrane protein</topology>
    </subcellularLocation>
</comment>
<name>A0A0E4BSA6_9BRAD</name>
<organism evidence="9 10">
    <name type="scientific">Bradyrhizobium diazoefficiens</name>
    <dbReference type="NCBI Taxonomy" id="1355477"/>
    <lineage>
        <taxon>Bacteria</taxon>
        <taxon>Pseudomonadati</taxon>
        <taxon>Pseudomonadota</taxon>
        <taxon>Alphaproteobacteria</taxon>
        <taxon>Hyphomicrobiales</taxon>
        <taxon>Nitrobacteraceae</taxon>
        <taxon>Bradyrhizobium</taxon>
    </lineage>
</organism>
<proteinExistence type="inferred from homology"/>
<protein>
    <submittedName>
        <fullName evidence="9">Uncharacterized protein</fullName>
    </submittedName>
</protein>